<sequence>MRTTSGWSRLFVASTDAALMRRDSVWIVSVSPLSGSGSNMLDLEAQAGSQRVYVSQSEYSEALTKAFYNPQLLHTANDFVVSKYEGLIQANGVVSAEPKKALCVKKIFYPRAAAVWFGLVFLSTAIGLTAGVAGHDLMLGLAVGTGLLAILGAIQGVIIWQARSTGM</sequence>
<reference evidence="1" key="2">
    <citation type="submission" date="2021-10" db="EMBL/GenBank/DDBJ databases">
        <authorList>
            <person name="Piombo E."/>
        </authorList>
    </citation>
    <scope>NUCLEOTIDE SEQUENCE</scope>
</reference>
<gene>
    <name evidence="1" type="ORF">CRV2_00009500</name>
</gene>
<dbReference type="Proteomes" id="UP000836387">
    <property type="component" value="Unassembled WGS sequence"/>
</dbReference>
<accession>A0ACA9TNV1</accession>
<name>A0ACA9TNV1_BIOOC</name>
<dbReference type="EMBL" id="CADEHS020000006">
    <property type="protein sequence ID" value="CAG9942564.1"/>
    <property type="molecule type" value="Genomic_DNA"/>
</dbReference>
<keyword evidence="2" id="KW-1185">Reference proteome</keyword>
<evidence type="ECO:0000313" key="1">
    <source>
        <dbReference type="EMBL" id="CAG9942564.1"/>
    </source>
</evidence>
<comment type="caution">
    <text evidence="1">The sequence shown here is derived from an EMBL/GenBank/DDBJ whole genome shotgun (WGS) entry which is preliminary data.</text>
</comment>
<reference evidence="1" key="1">
    <citation type="submission" date="2020-04" db="EMBL/GenBank/DDBJ databases">
        <authorList>
            <person name="Broberg M."/>
        </authorList>
    </citation>
    <scope>NUCLEOTIDE SEQUENCE</scope>
</reference>
<protein>
    <submittedName>
        <fullName evidence="1">Uncharacterized protein</fullName>
    </submittedName>
</protein>
<evidence type="ECO:0000313" key="2">
    <source>
        <dbReference type="Proteomes" id="UP000836387"/>
    </source>
</evidence>
<organism evidence="1 2">
    <name type="scientific">Clonostachys rosea f. rosea IK726</name>
    <dbReference type="NCBI Taxonomy" id="1349383"/>
    <lineage>
        <taxon>Eukaryota</taxon>
        <taxon>Fungi</taxon>
        <taxon>Dikarya</taxon>
        <taxon>Ascomycota</taxon>
        <taxon>Pezizomycotina</taxon>
        <taxon>Sordariomycetes</taxon>
        <taxon>Hypocreomycetidae</taxon>
        <taxon>Hypocreales</taxon>
        <taxon>Bionectriaceae</taxon>
        <taxon>Clonostachys</taxon>
    </lineage>
</organism>
<proteinExistence type="predicted"/>